<sequence length="55" mass="6035">MAEGAARMVVNVPPYGRGGTRRGFNTNRKVVEEELKRVATQVGSRFGDQSRTSLP</sequence>
<name>A0ABR0VXM7_REHGL</name>
<gene>
    <name evidence="2" type="ORF">DH2020_027436</name>
</gene>
<proteinExistence type="predicted"/>
<dbReference type="Proteomes" id="UP001318860">
    <property type="component" value="Unassembled WGS sequence"/>
</dbReference>
<evidence type="ECO:0000313" key="2">
    <source>
        <dbReference type="EMBL" id="KAK6138824.1"/>
    </source>
</evidence>
<evidence type="ECO:0000256" key="1">
    <source>
        <dbReference type="SAM" id="MobiDB-lite"/>
    </source>
</evidence>
<accession>A0ABR0VXM7</accession>
<comment type="caution">
    <text evidence="2">The sequence shown here is derived from an EMBL/GenBank/DDBJ whole genome shotgun (WGS) entry which is preliminary data.</text>
</comment>
<evidence type="ECO:0000313" key="3">
    <source>
        <dbReference type="Proteomes" id="UP001318860"/>
    </source>
</evidence>
<reference evidence="2 3" key="1">
    <citation type="journal article" date="2021" name="Comput. Struct. Biotechnol. J.">
        <title>De novo genome assembly of the potent medicinal plant Rehmannia glutinosa using nanopore technology.</title>
        <authorList>
            <person name="Ma L."/>
            <person name="Dong C."/>
            <person name="Song C."/>
            <person name="Wang X."/>
            <person name="Zheng X."/>
            <person name="Niu Y."/>
            <person name="Chen S."/>
            <person name="Feng W."/>
        </authorList>
    </citation>
    <scope>NUCLEOTIDE SEQUENCE [LARGE SCALE GENOMIC DNA]</scope>
    <source>
        <strain evidence="2">DH-2019</strain>
    </source>
</reference>
<keyword evidence="3" id="KW-1185">Reference proteome</keyword>
<dbReference type="EMBL" id="JABTTQ020000619">
    <property type="protein sequence ID" value="KAK6138824.1"/>
    <property type="molecule type" value="Genomic_DNA"/>
</dbReference>
<organism evidence="2 3">
    <name type="scientific">Rehmannia glutinosa</name>
    <name type="common">Chinese foxglove</name>
    <dbReference type="NCBI Taxonomy" id="99300"/>
    <lineage>
        <taxon>Eukaryota</taxon>
        <taxon>Viridiplantae</taxon>
        <taxon>Streptophyta</taxon>
        <taxon>Embryophyta</taxon>
        <taxon>Tracheophyta</taxon>
        <taxon>Spermatophyta</taxon>
        <taxon>Magnoliopsida</taxon>
        <taxon>eudicotyledons</taxon>
        <taxon>Gunneridae</taxon>
        <taxon>Pentapetalae</taxon>
        <taxon>asterids</taxon>
        <taxon>lamiids</taxon>
        <taxon>Lamiales</taxon>
        <taxon>Orobanchaceae</taxon>
        <taxon>Rehmannieae</taxon>
        <taxon>Rehmannia</taxon>
    </lineage>
</organism>
<protein>
    <submittedName>
        <fullName evidence="2">Uncharacterized protein</fullName>
    </submittedName>
</protein>
<feature type="region of interest" description="Disordered" evidence="1">
    <location>
        <begin position="1"/>
        <end position="24"/>
    </location>
</feature>